<dbReference type="PROSITE" id="PS00687">
    <property type="entry name" value="ALDEHYDE_DEHYDR_GLU"/>
    <property type="match status" value="1"/>
</dbReference>
<sequence>MLERDYSGFYIDGRWQEPDSRAYQDVISPHSEQVIGRVPSASEKDIDTAVSAARQAFYNTDWKTRPVAERAEMCERLASLIAERRPEFRDLIIDELGSTWFLADVYQSTAPTLHWNYHAAAGRRTRFAELRESDMTSLAGGAGGTIVRYATKSLVFKEPAGVVAVLCAYNFALPCVGQKACPALMAGCTIVLKVPEQNPLAIFALGDLISEAGFPPGVINIVAAGAESSQYLVEHPGVDMVSFTGSTAVGKRIGQSCAERIRPCVLELGGKSAAIILDDVDLDKIIPTLVGISVGTSSGQSCVCMSRLIVPRTCYEELAEKLASSFGALKVGDPHDPDTAIGPLISRQQRDHVIRLLDEGIAEGAVVRAGGKIPDHMKQGWYFEPTLLTDVTSDMSVSQEEFFGPVVVMIPYDDEEEAIRIANDSKYGLAGCVFTSDTSHGFEIAKRIRTGVFSVNTFAADFNSPFGGFKHSGIGREHGPYAIEEYLQYRTISIEPDEEMPAEVINGIEWQEPPF</sequence>
<dbReference type="FunFam" id="3.40.309.10:FF:000009">
    <property type="entry name" value="Aldehyde dehydrogenase A"/>
    <property type="match status" value="1"/>
</dbReference>
<name>A0A5C9ABR9_9GAMM</name>
<comment type="similarity">
    <text evidence="1 4">Belongs to the aldehyde dehydrogenase family.</text>
</comment>
<dbReference type="PANTHER" id="PTHR42804">
    <property type="entry name" value="ALDEHYDE DEHYDROGENASE"/>
    <property type="match status" value="1"/>
</dbReference>
<evidence type="ECO:0000256" key="4">
    <source>
        <dbReference type="RuleBase" id="RU003345"/>
    </source>
</evidence>
<dbReference type="Proteomes" id="UP000321039">
    <property type="component" value="Unassembled WGS sequence"/>
</dbReference>
<feature type="domain" description="Aldehyde dehydrogenase" evidence="5">
    <location>
        <begin position="15"/>
        <end position="492"/>
    </location>
</feature>
<dbReference type="InterPro" id="IPR016162">
    <property type="entry name" value="Ald_DH_N"/>
</dbReference>
<dbReference type="InterPro" id="IPR015590">
    <property type="entry name" value="Aldehyde_DH_dom"/>
</dbReference>
<gene>
    <name evidence="6" type="ORF">FV139_02885</name>
</gene>
<reference evidence="6 7" key="1">
    <citation type="submission" date="2019-08" db="EMBL/GenBank/DDBJ databases">
        <title>Parahaliea maris sp. nov., isolated from the surface seawater.</title>
        <authorList>
            <person name="Liu Y."/>
        </authorList>
    </citation>
    <scope>NUCLEOTIDE SEQUENCE [LARGE SCALE GENOMIC DNA]</scope>
    <source>
        <strain evidence="6 7">HSLHS9</strain>
    </source>
</reference>
<evidence type="ECO:0000256" key="3">
    <source>
        <dbReference type="PROSITE-ProRule" id="PRU10007"/>
    </source>
</evidence>
<dbReference type="EMBL" id="VRZA01000001">
    <property type="protein sequence ID" value="TXS96791.1"/>
    <property type="molecule type" value="Genomic_DNA"/>
</dbReference>
<dbReference type="CDD" id="cd07139">
    <property type="entry name" value="ALDH_AldA-Rv0768"/>
    <property type="match status" value="1"/>
</dbReference>
<feature type="active site" evidence="3">
    <location>
        <position position="267"/>
    </location>
</feature>
<dbReference type="Pfam" id="PF00171">
    <property type="entry name" value="Aldedh"/>
    <property type="match status" value="1"/>
</dbReference>
<dbReference type="PANTHER" id="PTHR42804:SF1">
    <property type="entry name" value="ALDEHYDE DEHYDROGENASE-RELATED"/>
    <property type="match status" value="1"/>
</dbReference>
<evidence type="ECO:0000256" key="2">
    <source>
        <dbReference type="ARBA" id="ARBA00023002"/>
    </source>
</evidence>
<evidence type="ECO:0000313" key="7">
    <source>
        <dbReference type="Proteomes" id="UP000321039"/>
    </source>
</evidence>
<organism evidence="6 7">
    <name type="scientific">Parahaliea maris</name>
    <dbReference type="NCBI Taxonomy" id="2716870"/>
    <lineage>
        <taxon>Bacteria</taxon>
        <taxon>Pseudomonadati</taxon>
        <taxon>Pseudomonadota</taxon>
        <taxon>Gammaproteobacteria</taxon>
        <taxon>Cellvibrionales</taxon>
        <taxon>Halieaceae</taxon>
        <taxon>Parahaliea</taxon>
    </lineage>
</organism>
<dbReference type="Gene3D" id="3.40.309.10">
    <property type="entry name" value="Aldehyde Dehydrogenase, Chain A, domain 2"/>
    <property type="match status" value="1"/>
</dbReference>
<dbReference type="Gene3D" id="3.40.605.10">
    <property type="entry name" value="Aldehyde Dehydrogenase, Chain A, domain 1"/>
    <property type="match status" value="1"/>
</dbReference>
<keyword evidence="7" id="KW-1185">Reference proteome</keyword>
<proteinExistence type="inferred from homology"/>
<dbReference type="AlphaFoldDB" id="A0A5C9ABR9"/>
<dbReference type="SUPFAM" id="SSF53720">
    <property type="entry name" value="ALDH-like"/>
    <property type="match status" value="1"/>
</dbReference>
<dbReference type="InterPro" id="IPR029510">
    <property type="entry name" value="Ald_DH_CS_GLU"/>
</dbReference>
<comment type="caution">
    <text evidence="6">The sequence shown here is derived from an EMBL/GenBank/DDBJ whole genome shotgun (WGS) entry which is preliminary data.</text>
</comment>
<evidence type="ECO:0000313" key="6">
    <source>
        <dbReference type="EMBL" id="TXS96791.1"/>
    </source>
</evidence>
<evidence type="ECO:0000256" key="1">
    <source>
        <dbReference type="ARBA" id="ARBA00009986"/>
    </source>
</evidence>
<dbReference type="FunFam" id="3.40.605.10:FF:000007">
    <property type="entry name" value="NAD/NADP-dependent betaine aldehyde dehydrogenase"/>
    <property type="match status" value="1"/>
</dbReference>
<dbReference type="GO" id="GO:0016620">
    <property type="term" value="F:oxidoreductase activity, acting on the aldehyde or oxo group of donors, NAD or NADP as acceptor"/>
    <property type="evidence" value="ECO:0007669"/>
    <property type="project" value="InterPro"/>
</dbReference>
<dbReference type="InterPro" id="IPR016163">
    <property type="entry name" value="Ald_DH_C"/>
</dbReference>
<evidence type="ECO:0000259" key="5">
    <source>
        <dbReference type="Pfam" id="PF00171"/>
    </source>
</evidence>
<protein>
    <submittedName>
        <fullName evidence="6">Aldehyde dehydrogenase</fullName>
    </submittedName>
</protein>
<accession>A0A5C9ABR9</accession>
<keyword evidence="2 4" id="KW-0560">Oxidoreductase</keyword>
<dbReference type="InterPro" id="IPR016161">
    <property type="entry name" value="Ald_DH/histidinol_DH"/>
</dbReference>